<dbReference type="OrthoDB" id="5844239at2759"/>
<evidence type="ECO:0000313" key="3">
    <source>
        <dbReference type="Proteomes" id="UP000271087"/>
    </source>
</evidence>
<evidence type="ECO:0000313" key="4">
    <source>
        <dbReference type="WBParaSite" id="nOo.2.0.1.t12096-RA"/>
    </source>
</evidence>
<evidence type="ECO:0000313" key="2">
    <source>
        <dbReference type="EMBL" id="VDM98029.1"/>
    </source>
</evidence>
<organism evidence="4">
    <name type="scientific">Onchocerca ochengi</name>
    <name type="common">Filarial nematode worm</name>
    <dbReference type="NCBI Taxonomy" id="42157"/>
    <lineage>
        <taxon>Eukaryota</taxon>
        <taxon>Metazoa</taxon>
        <taxon>Ecdysozoa</taxon>
        <taxon>Nematoda</taxon>
        <taxon>Chromadorea</taxon>
        <taxon>Rhabditida</taxon>
        <taxon>Spirurina</taxon>
        <taxon>Spiruromorpha</taxon>
        <taxon>Filarioidea</taxon>
        <taxon>Onchocercidae</taxon>
        <taxon>Onchocerca</taxon>
    </lineage>
</organism>
<dbReference type="AlphaFoldDB" id="A0A182EVA7"/>
<dbReference type="Proteomes" id="UP000271087">
    <property type="component" value="Unassembled WGS sequence"/>
</dbReference>
<evidence type="ECO:0000256" key="1">
    <source>
        <dbReference type="SAM" id="MobiDB-lite"/>
    </source>
</evidence>
<feature type="region of interest" description="Disordered" evidence="1">
    <location>
        <begin position="1"/>
        <end position="49"/>
    </location>
</feature>
<dbReference type="EMBL" id="UYRW01009643">
    <property type="protein sequence ID" value="VDM98029.1"/>
    <property type="molecule type" value="Genomic_DNA"/>
</dbReference>
<proteinExistence type="predicted"/>
<keyword evidence="3" id="KW-1185">Reference proteome</keyword>
<dbReference type="WBParaSite" id="nOo.2.0.1.t12096-RA">
    <property type="protein sequence ID" value="nOo.2.0.1.t12096-RA"/>
    <property type="gene ID" value="nOo.2.0.1.g12096"/>
</dbReference>
<sequence length="49" mass="5344">MLSGSGGMLNRFRVSSVSHSTDNNQKQDENESSQQLNVQLQPNVPPSVT</sequence>
<reference evidence="2 3" key="2">
    <citation type="submission" date="2018-08" db="EMBL/GenBank/DDBJ databases">
        <authorList>
            <person name="Laetsch R D."/>
            <person name="Stevens L."/>
            <person name="Kumar S."/>
            <person name="Blaxter L. M."/>
        </authorList>
    </citation>
    <scope>NUCLEOTIDE SEQUENCE [LARGE SCALE GENOMIC DNA]</scope>
</reference>
<protein>
    <submittedName>
        <fullName evidence="2 4">Uncharacterized protein</fullName>
    </submittedName>
</protein>
<accession>A0A182EVA7</accession>
<feature type="compositionally biased region" description="Polar residues" evidence="1">
    <location>
        <begin position="32"/>
        <end position="42"/>
    </location>
</feature>
<name>A0A182EVA7_ONCOC</name>
<gene>
    <name evidence="2" type="ORF">NOO_LOCUS12096</name>
</gene>
<reference evidence="4" key="1">
    <citation type="submission" date="2016-06" db="UniProtKB">
        <authorList>
            <consortium name="WormBaseParasite"/>
        </authorList>
    </citation>
    <scope>IDENTIFICATION</scope>
</reference>
<feature type="compositionally biased region" description="Polar residues" evidence="1">
    <location>
        <begin position="13"/>
        <end position="24"/>
    </location>
</feature>